<evidence type="ECO:0000259" key="1">
    <source>
        <dbReference type="Pfam" id="PF13338"/>
    </source>
</evidence>
<name>A0A367YSW9_9ACTN</name>
<proteinExistence type="predicted"/>
<dbReference type="EMBL" id="QOUI01000008">
    <property type="protein sequence ID" value="RCK68908.1"/>
    <property type="molecule type" value="Genomic_DNA"/>
</dbReference>
<reference evidence="2 3" key="1">
    <citation type="submission" date="2018-07" db="EMBL/GenBank/DDBJ databases">
        <title>Desertimonas flava gen. nov. sp. nov.</title>
        <authorList>
            <person name="Liu S."/>
        </authorList>
    </citation>
    <scope>NUCLEOTIDE SEQUENCE [LARGE SCALE GENOMIC DNA]</scope>
    <source>
        <strain evidence="2 3">16Sb5-5</strain>
    </source>
</reference>
<gene>
    <name evidence="2" type="ORF">DT076_13365</name>
</gene>
<evidence type="ECO:0000313" key="2">
    <source>
        <dbReference type="EMBL" id="RCK68908.1"/>
    </source>
</evidence>
<comment type="caution">
    <text evidence="2">The sequence shown here is derived from an EMBL/GenBank/DDBJ whole genome shotgun (WGS) entry which is preliminary data.</text>
</comment>
<feature type="domain" description="AbiEi antitoxin N-terminal" evidence="1">
    <location>
        <begin position="28"/>
        <end position="71"/>
    </location>
</feature>
<organism evidence="2 3">
    <name type="scientific">Desertihabitans brevis</name>
    <dbReference type="NCBI Taxonomy" id="2268447"/>
    <lineage>
        <taxon>Bacteria</taxon>
        <taxon>Bacillati</taxon>
        <taxon>Actinomycetota</taxon>
        <taxon>Actinomycetes</taxon>
        <taxon>Propionibacteriales</taxon>
        <taxon>Propionibacteriaceae</taxon>
        <taxon>Desertihabitans</taxon>
    </lineage>
</organism>
<evidence type="ECO:0000313" key="3">
    <source>
        <dbReference type="Proteomes" id="UP000252770"/>
    </source>
</evidence>
<sequence>MAESASGGGPGWERGRVHARVRPSAAFLELAARHGGVVTRAEAEQHGLSRRVVGRLTRDGLWHPLGRGTYLTTAQPPDWTARAWAGLRVGDAGSLLGGRAAAHVHGLLDAPDVIDVWVRGPRAPQSGGPWRFRLDRLSRRTGPSRPPTLCVEETVLDLAGVLPAAGLVDLLFSVALSRRTTARRVRAAMARRGRVPQRALLGDLLAEVAEGVESPLERLYRTDVESAHGLPRPRRQHRSDGTRRDVVYEDFGVVVELDGALWHRARVFRDMRRDNRNQLRGRPTLRYGWQDTVADPCYVAAQVGLLLRQRGWDGTFRRCRRCR</sequence>
<dbReference type="Proteomes" id="UP000252770">
    <property type="component" value="Unassembled WGS sequence"/>
</dbReference>
<dbReference type="Gene3D" id="3.40.960.10">
    <property type="entry name" value="VSR Endonuclease"/>
    <property type="match status" value="1"/>
</dbReference>
<protein>
    <recommendedName>
        <fullName evidence="1">AbiEi antitoxin N-terminal domain-containing protein</fullName>
    </recommendedName>
</protein>
<keyword evidence="3" id="KW-1185">Reference proteome</keyword>
<dbReference type="Pfam" id="PF13338">
    <property type="entry name" value="AbiEi_4"/>
    <property type="match status" value="1"/>
</dbReference>
<dbReference type="AlphaFoldDB" id="A0A367YSW9"/>
<dbReference type="InterPro" id="IPR025159">
    <property type="entry name" value="AbiEi_N"/>
</dbReference>
<accession>A0A367YSW9</accession>